<name>A0A395MQT1_9HYPO</name>
<dbReference type="InterPro" id="IPR002110">
    <property type="entry name" value="Ankyrin_rpt"/>
</dbReference>
<dbReference type="SUPFAM" id="SSF48403">
    <property type="entry name" value="Ankyrin repeat"/>
    <property type="match status" value="2"/>
</dbReference>
<keyword evidence="2 3" id="KW-0040">ANK repeat</keyword>
<dbReference type="EMBL" id="PXXK01000142">
    <property type="protein sequence ID" value="RFN50318.1"/>
    <property type="molecule type" value="Genomic_DNA"/>
</dbReference>
<dbReference type="Proteomes" id="UP000265631">
    <property type="component" value="Unassembled WGS sequence"/>
</dbReference>
<evidence type="ECO:0000256" key="3">
    <source>
        <dbReference type="PROSITE-ProRule" id="PRU00023"/>
    </source>
</evidence>
<dbReference type="Pfam" id="PF00023">
    <property type="entry name" value="Ank"/>
    <property type="match status" value="4"/>
</dbReference>
<gene>
    <name evidence="5" type="ORF">FIE12Z_5498</name>
</gene>
<evidence type="ECO:0000256" key="4">
    <source>
        <dbReference type="SAM" id="MobiDB-lite"/>
    </source>
</evidence>
<dbReference type="Gene3D" id="1.25.40.20">
    <property type="entry name" value="Ankyrin repeat-containing domain"/>
    <property type="match status" value="4"/>
</dbReference>
<keyword evidence="6" id="KW-1185">Reference proteome</keyword>
<protein>
    <submittedName>
        <fullName evidence="5">Ankyrin repeat protein</fullName>
    </submittedName>
</protein>
<evidence type="ECO:0000313" key="5">
    <source>
        <dbReference type="EMBL" id="RFN50318.1"/>
    </source>
</evidence>
<feature type="compositionally biased region" description="Polar residues" evidence="4">
    <location>
        <begin position="551"/>
        <end position="562"/>
    </location>
</feature>
<sequence>MRIPPPIPDISELQWGAGYHQNCLHYSIAANDFSKLHNLASTSTPDNIDETDGRFGAPLHLAIYLNNLEAVDILLNAGANPLKEPHFVEEQFITTPIGLAARLDNRNILQKIWQHIHPDADTFTTEEFHSCLRDAAEYGQVATISDLLSWGHNGWTLESKGRALVAAANNWRFENAQFLLSQYSVEQEWLNLALAQVTVTWVCFLRRDHTESERVAQSQSIKVLMDAGADPKSPEASRIAIFEPLIIWTALHKQLYGCLEVLLNNGADPNMTNGQGQTALHYLGAYKRKDPKVKYIFIKEEPHEDAFRLLLRFNASVIHQDVYGNTPLHCAAYASPLDTLHLLLSNLPESQRASALRARNHKGETLLHFASAGGQVEMAKYLLCVGLYVDETASRGWTPFLSALAPGSPNVAGLSKKSEIAQLLLSRGANPVAATQDGWTPLHCLAMHCGSYSTDETARLIEMLVSRGNPVNARASFAFDDPSNRPRKRGGGQDIYCSCRELQYLADPVTWGKVIRHDITPLHIAAEFRAIAIARELLKHGADPAAEDSEGNSPARTAGNSSRRYRSEDWDMMIKLLLDAGGSY</sequence>
<reference evidence="5 6" key="1">
    <citation type="journal article" date="2018" name="PLoS Pathog.">
        <title>Evolution of structural diversity of trichothecenes, a family of toxins produced by plant pathogenic and entomopathogenic fungi.</title>
        <authorList>
            <person name="Proctor R.H."/>
            <person name="McCormick S.P."/>
            <person name="Kim H.S."/>
            <person name="Cardoza R.E."/>
            <person name="Stanley A.M."/>
            <person name="Lindo L."/>
            <person name="Kelly A."/>
            <person name="Brown D.W."/>
            <person name="Lee T."/>
            <person name="Vaughan M.M."/>
            <person name="Alexander N.J."/>
            <person name="Busman M."/>
            <person name="Gutierrez S."/>
        </authorList>
    </citation>
    <scope>NUCLEOTIDE SEQUENCE [LARGE SCALE GENOMIC DNA]</scope>
    <source>
        <strain evidence="5 6">NRRL 13405</strain>
    </source>
</reference>
<proteinExistence type="predicted"/>
<keyword evidence="1" id="KW-0677">Repeat</keyword>
<dbReference type="PROSITE" id="PS50088">
    <property type="entry name" value="ANK_REPEAT"/>
    <property type="match status" value="3"/>
</dbReference>
<dbReference type="PANTHER" id="PTHR24198:SF165">
    <property type="entry name" value="ANKYRIN REPEAT-CONTAINING PROTEIN-RELATED"/>
    <property type="match status" value="1"/>
</dbReference>
<feature type="repeat" description="ANK" evidence="3">
    <location>
        <begin position="362"/>
        <end position="394"/>
    </location>
</feature>
<dbReference type="OrthoDB" id="341259at2759"/>
<evidence type="ECO:0000256" key="1">
    <source>
        <dbReference type="ARBA" id="ARBA00022737"/>
    </source>
</evidence>
<dbReference type="AlphaFoldDB" id="A0A395MQT1"/>
<feature type="repeat" description="ANK" evidence="3">
    <location>
        <begin position="517"/>
        <end position="549"/>
    </location>
</feature>
<dbReference type="STRING" id="2594813.A0A395MQT1"/>
<feature type="repeat" description="ANK" evidence="3">
    <location>
        <begin position="54"/>
        <end position="80"/>
    </location>
</feature>
<dbReference type="Pfam" id="PF12796">
    <property type="entry name" value="Ank_2"/>
    <property type="match status" value="1"/>
</dbReference>
<dbReference type="SMART" id="SM00248">
    <property type="entry name" value="ANK"/>
    <property type="match status" value="9"/>
</dbReference>
<dbReference type="PANTHER" id="PTHR24198">
    <property type="entry name" value="ANKYRIN REPEAT AND PROTEIN KINASE DOMAIN-CONTAINING PROTEIN"/>
    <property type="match status" value="1"/>
</dbReference>
<dbReference type="PROSITE" id="PS50297">
    <property type="entry name" value="ANK_REP_REGION"/>
    <property type="match status" value="3"/>
</dbReference>
<organism evidence="5 6">
    <name type="scientific">Fusarium flagelliforme</name>
    <dbReference type="NCBI Taxonomy" id="2675880"/>
    <lineage>
        <taxon>Eukaryota</taxon>
        <taxon>Fungi</taxon>
        <taxon>Dikarya</taxon>
        <taxon>Ascomycota</taxon>
        <taxon>Pezizomycotina</taxon>
        <taxon>Sordariomycetes</taxon>
        <taxon>Hypocreomycetidae</taxon>
        <taxon>Hypocreales</taxon>
        <taxon>Nectriaceae</taxon>
        <taxon>Fusarium</taxon>
        <taxon>Fusarium incarnatum-equiseti species complex</taxon>
    </lineage>
</organism>
<evidence type="ECO:0000313" key="6">
    <source>
        <dbReference type="Proteomes" id="UP000265631"/>
    </source>
</evidence>
<feature type="region of interest" description="Disordered" evidence="4">
    <location>
        <begin position="543"/>
        <end position="563"/>
    </location>
</feature>
<dbReference type="InterPro" id="IPR036770">
    <property type="entry name" value="Ankyrin_rpt-contain_sf"/>
</dbReference>
<evidence type="ECO:0000256" key="2">
    <source>
        <dbReference type="ARBA" id="ARBA00023043"/>
    </source>
</evidence>
<accession>A0A395MQT1</accession>
<comment type="caution">
    <text evidence="5">The sequence shown here is derived from an EMBL/GenBank/DDBJ whole genome shotgun (WGS) entry which is preliminary data.</text>
</comment>